<evidence type="ECO:0000313" key="1">
    <source>
        <dbReference type="EMBL" id="KAJ4728787.1"/>
    </source>
</evidence>
<keyword evidence="2" id="KW-1185">Reference proteome</keyword>
<gene>
    <name evidence="1" type="ORF">OWV82_001669</name>
</gene>
<proteinExistence type="predicted"/>
<evidence type="ECO:0000313" key="2">
    <source>
        <dbReference type="Proteomes" id="UP001164539"/>
    </source>
</evidence>
<reference evidence="1 2" key="1">
    <citation type="journal article" date="2023" name="Science">
        <title>Complex scaffold remodeling in plant triterpene biosynthesis.</title>
        <authorList>
            <person name="De La Pena R."/>
            <person name="Hodgson H."/>
            <person name="Liu J.C."/>
            <person name="Stephenson M.J."/>
            <person name="Martin A.C."/>
            <person name="Owen C."/>
            <person name="Harkess A."/>
            <person name="Leebens-Mack J."/>
            <person name="Jimenez L.E."/>
            <person name="Osbourn A."/>
            <person name="Sattely E.S."/>
        </authorList>
    </citation>
    <scope>NUCLEOTIDE SEQUENCE [LARGE SCALE GENOMIC DNA]</scope>
    <source>
        <strain evidence="2">cv. JPN11</strain>
        <tissue evidence="1">Leaf</tissue>
    </source>
</reference>
<sequence>MNNSCISILSTFLLLVSPLQTSCRPDNTNFYDNYYVTWGHDHALLLNQGREIQLSLDRKSGSGFESKLRYGSGFFHIRMKLPAKNSTGVVTTFYLSSRSSHHDEIDIEFLGGPEYKLHTNIFTYGQGDREQQIHLWFDPTKHFHSYKILWNAHQIVIYVDNVPIRVFKNKIKEGASYPAAQAMQIMGSIWKEEGWSSGGNKIDWSQAPFQAHYQDFYIDGCVSKEDGGSCNSSRYWWNSRKYWRLNPKQEISYQNVRRKYLTYDYCRDNSTSRAQHLECYNS</sequence>
<protein>
    <submittedName>
        <fullName evidence="1">Xyloglucan endotransglucosylase/hydrolase</fullName>
    </submittedName>
</protein>
<comment type="caution">
    <text evidence="1">The sequence shown here is derived from an EMBL/GenBank/DDBJ whole genome shotgun (WGS) entry which is preliminary data.</text>
</comment>
<accession>A0ACC1YZ92</accession>
<dbReference type="Proteomes" id="UP001164539">
    <property type="component" value="Chromosome 1"/>
</dbReference>
<organism evidence="1 2">
    <name type="scientific">Melia azedarach</name>
    <name type="common">Chinaberry tree</name>
    <dbReference type="NCBI Taxonomy" id="155640"/>
    <lineage>
        <taxon>Eukaryota</taxon>
        <taxon>Viridiplantae</taxon>
        <taxon>Streptophyta</taxon>
        <taxon>Embryophyta</taxon>
        <taxon>Tracheophyta</taxon>
        <taxon>Spermatophyta</taxon>
        <taxon>Magnoliopsida</taxon>
        <taxon>eudicotyledons</taxon>
        <taxon>Gunneridae</taxon>
        <taxon>Pentapetalae</taxon>
        <taxon>rosids</taxon>
        <taxon>malvids</taxon>
        <taxon>Sapindales</taxon>
        <taxon>Meliaceae</taxon>
        <taxon>Melia</taxon>
    </lineage>
</organism>
<dbReference type="EMBL" id="CM051394">
    <property type="protein sequence ID" value="KAJ4728787.1"/>
    <property type="molecule type" value="Genomic_DNA"/>
</dbReference>
<name>A0ACC1YZ92_MELAZ</name>